<dbReference type="PANTHER" id="PTHR38590">
    <property type="entry name" value="BLL0828 PROTEIN"/>
    <property type="match status" value="1"/>
</dbReference>
<gene>
    <name evidence="2" type="ORF">CLG94_07130</name>
</gene>
<organism evidence="2 3">
    <name type="scientific">Candidatus Methylomirabilis limnetica</name>
    <dbReference type="NCBI Taxonomy" id="2033718"/>
    <lineage>
        <taxon>Bacteria</taxon>
        <taxon>Candidatus Methylomirabilota</taxon>
        <taxon>Candidatus Methylomirabilia</taxon>
        <taxon>Candidatus Methylomirabilales</taxon>
        <taxon>Candidatus Methylomirabilaceae</taxon>
        <taxon>Candidatus Methylomirabilis</taxon>
    </lineage>
</organism>
<proteinExistence type="predicted"/>
<evidence type="ECO:0000259" key="1">
    <source>
        <dbReference type="Pfam" id="PF04480"/>
    </source>
</evidence>
<evidence type="ECO:0000313" key="2">
    <source>
        <dbReference type="EMBL" id="PTL35945.1"/>
    </source>
</evidence>
<protein>
    <recommendedName>
        <fullName evidence="1">DUF559 domain-containing protein</fullName>
    </recommendedName>
</protein>
<comment type="caution">
    <text evidence="2">The sequence shown here is derived from an EMBL/GenBank/DDBJ whole genome shotgun (WGS) entry which is preliminary data.</text>
</comment>
<sequence length="129" mass="15171">MTQHFNKRSELSKRKALRNNATDGESRLWHHLRGKQFSTKFRRQYSVDAYVLDFYAPRSKIAIEVDGDSHFFPEAMEYDRERTTYLERFGIEVLRFTNLEIFENLEGVLTSIEQAVARRKATSPEPPPS</sequence>
<dbReference type="PANTHER" id="PTHR38590:SF1">
    <property type="entry name" value="BLL0828 PROTEIN"/>
    <property type="match status" value="1"/>
</dbReference>
<dbReference type="Proteomes" id="UP000241436">
    <property type="component" value="Unassembled WGS sequence"/>
</dbReference>
<dbReference type="AlphaFoldDB" id="A0A2T4TXV0"/>
<name>A0A2T4TXV0_9BACT</name>
<dbReference type="Gene3D" id="3.40.960.10">
    <property type="entry name" value="VSR Endonuclease"/>
    <property type="match status" value="1"/>
</dbReference>
<feature type="domain" description="DUF559" evidence="1">
    <location>
        <begin position="12"/>
        <end position="116"/>
    </location>
</feature>
<dbReference type="OrthoDB" id="9798754at2"/>
<dbReference type="InterPro" id="IPR047216">
    <property type="entry name" value="Endonuclease_DUF559_bact"/>
</dbReference>
<dbReference type="CDD" id="cd01038">
    <property type="entry name" value="Endonuclease_DUF559"/>
    <property type="match status" value="1"/>
</dbReference>
<dbReference type="InterPro" id="IPR011335">
    <property type="entry name" value="Restrct_endonuc-II-like"/>
</dbReference>
<accession>A0A2T4TXV0</accession>
<evidence type="ECO:0000313" key="3">
    <source>
        <dbReference type="Proteomes" id="UP000241436"/>
    </source>
</evidence>
<reference evidence="2 3" key="1">
    <citation type="submission" date="2017-09" db="EMBL/GenBank/DDBJ databases">
        <title>Bloom of a denitrifying methanotroph, Candidatus Methylomirabilis limnetica, in a deep stratified lake.</title>
        <authorList>
            <person name="Graf J.S."/>
            <person name="Marchant H.K."/>
            <person name="Tienken D."/>
            <person name="Hach P.F."/>
            <person name="Brand A."/>
            <person name="Schubert C.J."/>
            <person name="Kuypers M.M."/>
            <person name="Milucka J."/>
        </authorList>
    </citation>
    <scope>NUCLEOTIDE SEQUENCE [LARGE SCALE GENOMIC DNA]</scope>
    <source>
        <strain evidence="2 3">Zug</strain>
    </source>
</reference>
<reference evidence="3" key="2">
    <citation type="journal article" date="2018" name="Environ. Microbiol.">
        <title>Bloom of a denitrifying methanotroph, 'Candidatus Methylomirabilis limnetica', in a deep stratified lake.</title>
        <authorList>
            <person name="Graf J.S."/>
            <person name="Mayr M.J."/>
            <person name="Marchant H.K."/>
            <person name="Tienken D."/>
            <person name="Hach P.F."/>
            <person name="Brand A."/>
            <person name="Schubert C.J."/>
            <person name="Kuypers M.M."/>
            <person name="Milucka J."/>
        </authorList>
    </citation>
    <scope>NUCLEOTIDE SEQUENCE [LARGE SCALE GENOMIC DNA]</scope>
    <source>
        <strain evidence="3">Zug</strain>
    </source>
</reference>
<dbReference type="Pfam" id="PF04480">
    <property type="entry name" value="DUF559"/>
    <property type="match status" value="1"/>
</dbReference>
<dbReference type="EMBL" id="NVQC01000021">
    <property type="protein sequence ID" value="PTL35945.1"/>
    <property type="molecule type" value="Genomic_DNA"/>
</dbReference>
<dbReference type="InterPro" id="IPR007569">
    <property type="entry name" value="DUF559"/>
</dbReference>
<dbReference type="SUPFAM" id="SSF52980">
    <property type="entry name" value="Restriction endonuclease-like"/>
    <property type="match status" value="1"/>
</dbReference>
<keyword evidence="3" id="KW-1185">Reference proteome</keyword>